<keyword evidence="10" id="KW-0695">RNA-directed DNA polymerase</keyword>
<sequence>MNPNIKPHKNNPKTPSSRYPCHYCREVGHWSPNFPVCARANAARSKSRHQTANVAGLGIVPALESDAALLDLGATHSVVGDISLFTSLVKTNMTLSVALSESFEVDAIGKIKLNTPDGVLYCKNISGVVLSLSHLIQEGFSILFINHHFTLYKSRHTPISIEPLASSTFSHDITLQSPSDISALWHKRIGHLSIRQLNSMRKYNAASGIPDISFHDCSVAKSQHCPVKTPSCHMVTQPGDLIIVDLMGPYEISLNHKKYILMIQDAFSCVAFSIPLTEKTEAKSYFMNWIRQFLNVMSYKIKTIQTDNGTEFKNAALNDFLLKQGIIHEYLMPYEHHQNGIIEQTNWTISEMARTCLLAAQLPAFLWPWAFRHYIWIFNRCLHAGDSNTPFERLGKKKPQLEMLWVFGAKSYIYEHNFCKNFSPRVIVGYHLGVSEDSKGWLFWVPERKMIVKSASVIFDEFSYFHEKKTSGGGLNLIQVQNIFDLSMISEFNRQDESVLILTLPDDINTMIPTTYKEAITSLDKEHWGAAIREEINSMKDKDVFEAVDLKEALKEVPHQSILRTKWVFTRKPDRYKARLVAQGFRQIHGINYDETFAPTPTFSSFLIDKPVYLWPPMGMGIPKLKILKLKKALYGTKQASCCWWIHLKGILKEIGFKSNLKDLSTYTLDRGEDQAILWIHVDDGALTASSAELMDQISNQLNNCLKIKGLVGISITETNEGFKFAQPELIEKVLSLNPNNIVAKSPLPPNCQLESNFSCNAMDKPYLKRIARFSLSTDCSHWNAMNNLLAYLCNTKNLGILISKWNQSSEMN</sequence>
<dbReference type="OrthoDB" id="413361at2759"/>
<evidence type="ECO:0000313" key="18">
    <source>
        <dbReference type="Proteomes" id="UP000765509"/>
    </source>
</evidence>
<reference evidence="17" key="1">
    <citation type="submission" date="2021-03" db="EMBL/GenBank/DDBJ databases">
        <title>Draft genome sequence of rust myrtle Austropuccinia psidii MF-1, a brazilian biotype.</title>
        <authorList>
            <person name="Quecine M.C."/>
            <person name="Pachon D.M.R."/>
            <person name="Bonatelli M.L."/>
            <person name="Correr F.H."/>
            <person name="Franceschini L.M."/>
            <person name="Leite T.F."/>
            <person name="Margarido G.R.A."/>
            <person name="Almeida C.A."/>
            <person name="Ferrarezi J.A."/>
            <person name="Labate C.A."/>
        </authorList>
    </citation>
    <scope>NUCLEOTIDE SEQUENCE</scope>
    <source>
        <strain evidence="17">MF-1</strain>
    </source>
</reference>
<dbReference type="GO" id="GO:0016787">
    <property type="term" value="F:hydrolase activity"/>
    <property type="evidence" value="ECO:0007669"/>
    <property type="project" value="UniProtKB-KW"/>
</dbReference>
<dbReference type="GO" id="GO:0046872">
    <property type="term" value="F:metal ion binding"/>
    <property type="evidence" value="ECO:0007669"/>
    <property type="project" value="UniProtKB-KW"/>
</dbReference>
<keyword evidence="6" id="KW-0378">Hydrolase</keyword>
<dbReference type="Pfam" id="PF07727">
    <property type="entry name" value="RVT_2"/>
    <property type="match status" value="2"/>
</dbReference>
<keyword evidence="11" id="KW-0808">Transferase</keyword>
<evidence type="ECO:0000256" key="12">
    <source>
        <dbReference type="ARBA" id="ARBA00023172"/>
    </source>
</evidence>
<keyword evidence="11" id="KW-0239">DNA-directed DNA polymerase</keyword>
<comment type="catalytic activity">
    <reaction evidence="15">
        <text>DNA(n) + a 2'-deoxyribonucleoside 5'-triphosphate = DNA(n+1) + diphosphate</text>
        <dbReference type="Rhea" id="RHEA:22508"/>
        <dbReference type="Rhea" id="RHEA-COMP:17339"/>
        <dbReference type="Rhea" id="RHEA-COMP:17340"/>
        <dbReference type="ChEBI" id="CHEBI:33019"/>
        <dbReference type="ChEBI" id="CHEBI:61560"/>
        <dbReference type="ChEBI" id="CHEBI:173112"/>
        <dbReference type="EC" id="2.7.7.7"/>
    </reaction>
</comment>
<dbReference type="InterPro" id="IPR013103">
    <property type="entry name" value="RVT_2"/>
</dbReference>
<evidence type="ECO:0000256" key="7">
    <source>
        <dbReference type="ARBA" id="ARBA00022842"/>
    </source>
</evidence>
<evidence type="ECO:0000256" key="3">
    <source>
        <dbReference type="ARBA" id="ARBA00022722"/>
    </source>
</evidence>
<dbReference type="InterPro" id="IPR001584">
    <property type="entry name" value="Integrase_cat-core"/>
</dbReference>
<dbReference type="GO" id="GO:0003723">
    <property type="term" value="F:RNA binding"/>
    <property type="evidence" value="ECO:0007669"/>
    <property type="project" value="UniProtKB-KW"/>
</dbReference>
<keyword evidence="5" id="KW-0255">Endonuclease</keyword>
<dbReference type="GO" id="GO:0032196">
    <property type="term" value="P:transposition"/>
    <property type="evidence" value="ECO:0007669"/>
    <property type="project" value="UniProtKB-KW"/>
</dbReference>
<dbReference type="InterPro" id="IPR036397">
    <property type="entry name" value="RNaseH_sf"/>
</dbReference>
<dbReference type="Pfam" id="PF00665">
    <property type="entry name" value="rve"/>
    <property type="match status" value="1"/>
</dbReference>
<dbReference type="GO" id="GO:0005634">
    <property type="term" value="C:nucleus"/>
    <property type="evidence" value="ECO:0007669"/>
    <property type="project" value="UniProtKB-ARBA"/>
</dbReference>
<dbReference type="InterPro" id="IPR039537">
    <property type="entry name" value="Retrotran_Ty1/copia-like"/>
</dbReference>
<dbReference type="GO" id="GO:0006310">
    <property type="term" value="P:DNA recombination"/>
    <property type="evidence" value="ECO:0007669"/>
    <property type="project" value="UniProtKB-KW"/>
</dbReference>
<evidence type="ECO:0000256" key="8">
    <source>
        <dbReference type="ARBA" id="ARBA00022884"/>
    </source>
</evidence>
<organism evidence="17 18">
    <name type="scientific">Austropuccinia psidii MF-1</name>
    <dbReference type="NCBI Taxonomy" id="1389203"/>
    <lineage>
        <taxon>Eukaryota</taxon>
        <taxon>Fungi</taxon>
        <taxon>Dikarya</taxon>
        <taxon>Basidiomycota</taxon>
        <taxon>Pucciniomycotina</taxon>
        <taxon>Pucciniomycetes</taxon>
        <taxon>Pucciniales</taxon>
        <taxon>Sphaerophragmiaceae</taxon>
        <taxon>Austropuccinia</taxon>
    </lineage>
</organism>
<protein>
    <recommendedName>
        <fullName evidence="16">Integrase catalytic domain-containing protein</fullName>
    </recommendedName>
</protein>
<evidence type="ECO:0000313" key="17">
    <source>
        <dbReference type="EMBL" id="MBW0535766.1"/>
    </source>
</evidence>
<dbReference type="PANTHER" id="PTHR42648">
    <property type="entry name" value="TRANSPOSASE, PUTATIVE-RELATED"/>
    <property type="match status" value="1"/>
</dbReference>
<feature type="domain" description="Integrase catalytic" evidence="16">
    <location>
        <begin position="234"/>
        <end position="398"/>
    </location>
</feature>
<name>A0A9Q3IA82_9BASI</name>
<evidence type="ECO:0000259" key="16">
    <source>
        <dbReference type="PROSITE" id="PS50994"/>
    </source>
</evidence>
<evidence type="ECO:0000256" key="2">
    <source>
        <dbReference type="ARBA" id="ARBA00022695"/>
    </source>
</evidence>
<keyword evidence="13" id="KW-0511">Multifunctional enzyme</keyword>
<dbReference type="GO" id="GO:0004519">
    <property type="term" value="F:endonuclease activity"/>
    <property type="evidence" value="ECO:0007669"/>
    <property type="project" value="UniProtKB-KW"/>
</dbReference>
<comment type="catalytic activity">
    <reaction evidence="14">
        <text>DNA(n) + a 2'-deoxyribonucleoside 5'-triphosphate = DNA(n+1) + diphosphate</text>
        <dbReference type="Rhea" id="RHEA:22508"/>
        <dbReference type="Rhea" id="RHEA-COMP:17339"/>
        <dbReference type="Rhea" id="RHEA-COMP:17340"/>
        <dbReference type="ChEBI" id="CHEBI:33019"/>
        <dbReference type="ChEBI" id="CHEBI:61560"/>
        <dbReference type="ChEBI" id="CHEBI:173112"/>
        <dbReference type="EC" id="2.7.7.49"/>
    </reaction>
</comment>
<evidence type="ECO:0000256" key="10">
    <source>
        <dbReference type="ARBA" id="ARBA00022918"/>
    </source>
</evidence>
<evidence type="ECO:0000256" key="14">
    <source>
        <dbReference type="ARBA" id="ARBA00048173"/>
    </source>
</evidence>
<evidence type="ECO:0000256" key="1">
    <source>
        <dbReference type="ARBA" id="ARBA00022578"/>
    </source>
</evidence>
<evidence type="ECO:0000256" key="13">
    <source>
        <dbReference type="ARBA" id="ARBA00023268"/>
    </source>
</evidence>
<evidence type="ECO:0000256" key="11">
    <source>
        <dbReference type="ARBA" id="ARBA00022932"/>
    </source>
</evidence>
<keyword evidence="4" id="KW-0479">Metal-binding</keyword>
<accession>A0A9Q3IA82</accession>
<keyword evidence="1" id="KW-0815">Transposition</keyword>
<evidence type="ECO:0000256" key="6">
    <source>
        <dbReference type="ARBA" id="ARBA00022801"/>
    </source>
</evidence>
<evidence type="ECO:0000256" key="15">
    <source>
        <dbReference type="ARBA" id="ARBA00049244"/>
    </source>
</evidence>
<dbReference type="EMBL" id="AVOT02040532">
    <property type="protein sequence ID" value="MBW0535766.1"/>
    <property type="molecule type" value="Genomic_DNA"/>
</dbReference>
<dbReference type="PROSITE" id="PS50994">
    <property type="entry name" value="INTEGRASE"/>
    <property type="match status" value="1"/>
</dbReference>
<gene>
    <name evidence="17" type="ORF">O181_075481</name>
</gene>
<keyword evidence="3" id="KW-0540">Nuclease</keyword>
<dbReference type="SUPFAM" id="SSF53098">
    <property type="entry name" value="Ribonuclease H-like"/>
    <property type="match status" value="1"/>
</dbReference>
<dbReference type="Gene3D" id="3.30.420.10">
    <property type="entry name" value="Ribonuclease H-like superfamily/Ribonuclease H"/>
    <property type="match status" value="1"/>
</dbReference>
<dbReference type="GO" id="GO:0003964">
    <property type="term" value="F:RNA-directed DNA polymerase activity"/>
    <property type="evidence" value="ECO:0007669"/>
    <property type="project" value="UniProtKB-KW"/>
</dbReference>
<keyword evidence="18" id="KW-1185">Reference proteome</keyword>
<comment type="caution">
    <text evidence="17">The sequence shown here is derived from an EMBL/GenBank/DDBJ whole genome shotgun (WGS) entry which is preliminary data.</text>
</comment>
<keyword evidence="8" id="KW-0694">RNA-binding</keyword>
<dbReference type="InterPro" id="IPR012337">
    <property type="entry name" value="RNaseH-like_sf"/>
</dbReference>
<evidence type="ECO:0000256" key="5">
    <source>
        <dbReference type="ARBA" id="ARBA00022759"/>
    </source>
</evidence>
<proteinExistence type="predicted"/>
<keyword evidence="7" id="KW-0460">Magnesium</keyword>
<dbReference type="AlphaFoldDB" id="A0A9Q3IA82"/>
<dbReference type="InterPro" id="IPR057670">
    <property type="entry name" value="SH3_retrovirus"/>
</dbReference>
<keyword evidence="12" id="KW-0233">DNA recombination</keyword>
<dbReference type="GO" id="GO:0015074">
    <property type="term" value="P:DNA integration"/>
    <property type="evidence" value="ECO:0007669"/>
    <property type="project" value="UniProtKB-KW"/>
</dbReference>
<dbReference type="Pfam" id="PF25597">
    <property type="entry name" value="SH3_retrovirus"/>
    <property type="match status" value="1"/>
</dbReference>
<evidence type="ECO:0000256" key="4">
    <source>
        <dbReference type="ARBA" id="ARBA00022723"/>
    </source>
</evidence>
<dbReference type="Proteomes" id="UP000765509">
    <property type="component" value="Unassembled WGS sequence"/>
</dbReference>
<dbReference type="GO" id="GO:0003887">
    <property type="term" value="F:DNA-directed DNA polymerase activity"/>
    <property type="evidence" value="ECO:0007669"/>
    <property type="project" value="UniProtKB-KW"/>
</dbReference>
<dbReference type="PANTHER" id="PTHR42648:SF11">
    <property type="entry name" value="TRANSPOSON TY4-P GAG-POL POLYPROTEIN"/>
    <property type="match status" value="1"/>
</dbReference>
<keyword evidence="2" id="KW-0548">Nucleotidyltransferase</keyword>
<evidence type="ECO:0000256" key="9">
    <source>
        <dbReference type="ARBA" id="ARBA00022908"/>
    </source>
</evidence>
<keyword evidence="9" id="KW-0229">DNA integration</keyword>